<dbReference type="SUPFAM" id="SSF52540">
    <property type="entry name" value="P-loop containing nucleoside triphosphate hydrolases"/>
    <property type="match status" value="1"/>
</dbReference>
<dbReference type="GO" id="GO:0042626">
    <property type="term" value="F:ATPase-coupled transmembrane transporter activity"/>
    <property type="evidence" value="ECO:0007669"/>
    <property type="project" value="TreeGrafter"/>
</dbReference>
<dbReference type="InterPro" id="IPR017871">
    <property type="entry name" value="ABC_transporter-like_CS"/>
</dbReference>
<dbReference type="Proteomes" id="UP000887565">
    <property type="component" value="Unplaced"/>
</dbReference>
<evidence type="ECO:0000313" key="11">
    <source>
        <dbReference type="WBParaSite" id="nRc.2.0.1.t28900-RA"/>
    </source>
</evidence>
<keyword evidence="7" id="KW-1133">Transmembrane helix</keyword>
<protein>
    <submittedName>
        <fullName evidence="11">ABC transporter domain-containing protein</fullName>
    </submittedName>
</protein>
<dbReference type="InterPro" id="IPR027417">
    <property type="entry name" value="P-loop_NTPase"/>
</dbReference>
<dbReference type="InterPro" id="IPR050352">
    <property type="entry name" value="ABCG_transporters"/>
</dbReference>
<evidence type="ECO:0000256" key="6">
    <source>
        <dbReference type="ARBA" id="ARBA00022840"/>
    </source>
</evidence>
<dbReference type="InterPro" id="IPR003593">
    <property type="entry name" value="AAA+_ATPase"/>
</dbReference>
<dbReference type="AlphaFoldDB" id="A0A915JRJ2"/>
<dbReference type="GO" id="GO:0016887">
    <property type="term" value="F:ATP hydrolysis activity"/>
    <property type="evidence" value="ECO:0007669"/>
    <property type="project" value="InterPro"/>
</dbReference>
<evidence type="ECO:0000256" key="2">
    <source>
        <dbReference type="ARBA" id="ARBA00005814"/>
    </source>
</evidence>
<dbReference type="SMART" id="SM00382">
    <property type="entry name" value="AAA"/>
    <property type="match status" value="1"/>
</dbReference>
<dbReference type="GO" id="GO:0005886">
    <property type="term" value="C:plasma membrane"/>
    <property type="evidence" value="ECO:0007669"/>
    <property type="project" value="TreeGrafter"/>
</dbReference>
<dbReference type="Pfam" id="PF00005">
    <property type="entry name" value="ABC_tran"/>
    <property type="match status" value="1"/>
</dbReference>
<evidence type="ECO:0000256" key="1">
    <source>
        <dbReference type="ARBA" id="ARBA00004141"/>
    </source>
</evidence>
<keyword evidence="10" id="KW-1185">Reference proteome</keyword>
<comment type="subcellular location">
    <subcellularLocation>
        <location evidence="1">Membrane</location>
        <topology evidence="1">Multi-pass membrane protein</topology>
    </subcellularLocation>
</comment>
<sequence>MLDLHKQWASMSSIEGEDPIYSSRSRKVSKTDADLISIQESPPRRASEASFTLQEEQQMATLTWLDVNVRVDETKQRESCFKRLGRAVGIGGPEYKPADSTRILKHVTGYAKPGRLMAIMGSSGSGKTTLLNVLTKRNTGGLAIEGQIKINGREASGKDIRRVSAYVQQDDLFIGTLRVKEHLQFQLGLVKCANSIIGVKNEVKGISGGERKRLAFASEILSNPSIMFCDEPTSGLDSFMAQQKEESSIWVLLGKWPVYLKGWKYKAKWITQYKVLFKRSILQNAREPLLVNVRLIETTLGGLSTQMAQATIIPTIANKA</sequence>
<dbReference type="InterPro" id="IPR003439">
    <property type="entry name" value="ABC_transporter-like_ATP-bd"/>
</dbReference>
<feature type="domain" description="ABC transporter" evidence="9">
    <location>
        <begin position="69"/>
        <end position="303"/>
    </location>
</feature>
<dbReference type="PANTHER" id="PTHR48041:SF139">
    <property type="entry name" value="PROTEIN SCARLET"/>
    <property type="match status" value="1"/>
</dbReference>
<dbReference type="PANTHER" id="PTHR48041">
    <property type="entry name" value="ABC TRANSPORTER G FAMILY MEMBER 28"/>
    <property type="match status" value="1"/>
</dbReference>
<evidence type="ECO:0000256" key="7">
    <source>
        <dbReference type="ARBA" id="ARBA00022989"/>
    </source>
</evidence>
<evidence type="ECO:0000313" key="10">
    <source>
        <dbReference type="Proteomes" id="UP000887565"/>
    </source>
</evidence>
<keyword evidence="8" id="KW-0472">Membrane</keyword>
<keyword evidence="6" id="KW-0067">ATP-binding</keyword>
<organism evidence="10 11">
    <name type="scientific">Romanomermis culicivorax</name>
    <name type="common">Nematode worm</name>
    <dbReference type="NCBI Taxonomy" id="13658"/>
    <lineage>
        <taxon>Eukaryota</taxon>
        <taxon>Metazoa</taxon>
        <taxon>Ecdysozoa</taxon>
        <taxon>Nematoda</taxon>
        <taxon>Enoplea</taxon>
        <taxon>Dorylaimia</taxon>
        <taxon>Mermithida</taxon>
        <taxon>Mermithoidea</taxon>
        <taxon>Mermithidae</taxon>
        <taxon>Romanomermis</taxon>
    </lineage>
</organism>
<name>A0A915JRJ2_ROMCU</name>
<comment type="similarity">
    <text evidence="2">Belongs to the ABC transporter superfamily. ABCG family. Eye pigment precursor importer (TC 3.A.1.204) subfamily.</text>
</comment>
<evidence type="ECO:0000256" key="5">
    <source>
        <dbReference type="ARBA" id="ARBA00022741"/>
    </source>
</evidence>
<proteinExistence type="inferred from homology"/>
<evidence type="ECO:0000256" key="8">
    <source>
        <dbReference type="ARBA" id="ARBA00023136"/>
    </source>
</evidence>
<keyword evidence="5" id="KW-0547">Nucleotide-binding</keyword>
<evidence type="ECO:0000256" key="3">
    <source>
        <dbReference type="ARBA" id="ARBA00022448"/>
    </source>
</evidence>
<keyword evidence="3" id="KW-0813">Transport</keyword>
<evidence type="ECO:0000256" key="4">
    <source>
        <dbReference type="ARBA" id="ARBA00022692"/>
    </source>
</evidence>
<dbReference type="PROSITE" id="PS00211">
    <property type="entry name" value="ABC_TRANSPORTER_1"/>
    <property type="match status" value="1"/>
</dbReference>
<keyword evidence="4" id="KW-0812">Transmembrane</keyword>
<reference evidence="11" key="1">
    <citation type="submission" date="2022-11" db="UniProtKB">
        <authorList>
            <consortium name="WormBaseParasite"/>
        </authorList>
    </citation>
    <scope>IDENTIFICATION</scope>
</reference>
<accession>A0A915JRJ2</accession>
<dbReference type="WBParaSite" id="nRc.2.0.1.t28900-RA">
    <property type="protein sequence ID" value="nRc.2.0.1.t28900-RA"/>
    <property type="gene ID" value="nRc.2.0.1.g28900"/>
</dbReference>
<dbReference type="Gene3D" id="3.40.50.300">
    <property type="entry name" value="P-loop containing nucleotide triphosphate hydrolases"/>
    <property type="match status" value="1"/>
</dbReference>
<dbReference type="PROSITE" id="PS50893">
    <property type="entry name" value="ABC_TRANSPORTER_2"/>
    <property type="match status" value="1"/>
</dbReference>
<dbReference type="GO" id="GO:0005524">
    <property type="term" value="F:ATP binding"/>
    <property type="evidence" value="ECO:0007669"/>
    <property type="project" value="UniProtKB-KW"/>
</dbReference>
<evidence type="ECO:0000259" key="9">
    <source>
        <dbReference type="PROSITE" id="PS50893"/>
    </source>
</evidence>